<evidence type="ECO:0000256" key="1">
    <source>
        <dbReference type="SAM" id="MobiDB-lite"/>
    </source>
</evidence>
<feature type="region of interest" description="Disordered" evidence="1">
    <location>
        <begin position="188"/>
        <end position="213"/>
    </location>
</feature>
<evidence type="ECO:0000256" key="2">
    <source>
        <dbReference type="SAM" id="Phobius"/>
    </source>
</evidence>
<feature type="transmembrane region" description="Helical" evidence="2">
    <location>
        <begin position="149"/>
        <end position="168"/>
    </location>
</feature>
<comment type="caution">
    <text evidence="4">The sequence shown here is derived from an EMBL/GenBank/DDBJ whole genome shotgun (WGS) entry which is preliminary data.</text>
</comment>
<name>A0A2C5Z670_9HYPO</name>
<proteinExistence type="predicted"/>
<gene>
    <name evidence="4" type="ORF">CDD80_2450</name>
</gene>
<organism evidence="4 5">
    <name type="scientific">Ophiocordyceps camponoti-rufipedis</name>
    <dbReference type="NCBI Taxonomy" id="2004952"/>
    <lineage>
        <taxon>Eukaryota</taxon>
        <taxon>Fungi</taxon>
        <taxon>Dikarya</taxon>
        <taxon>Ascomycota</taxon>
        <taxon>Pezizomycotina</taxon>
        <taxon>Sordariomycetes</taxon>
        <taxon>Hypocreomycetidae</taxon>
        <taxon>Hypocreales</taxon>
        <taxon>Ophiocordycipitaceae</taxon>
        <taxon>Ophiocordyceps</taxon>
    </lineage>
</organism>
<evidence type="ECO:0000256" key="3">
    <source>
        <dbReference type="SAM" id="SignalP"/>
    </source>
</evidence>
<feature type="signal peptide" evidence="3">
    <location>
        <begin position="1"/>
        <end position="21"/>
    </location>
</feature>
<protein>
    <submittedName>
        <fullName evidence="4">Uncharacterized protein</fullName>
    </submittedName>
</protein>
<dbReference type="STRING" id="2004952.A0A2C5Z670"/>
<dbReference type="OrthoDB" id="4225201at2759"/>
<keyword evidence="2" id="KW-0472">Membrane</keyword>
<dbReference type="Proteomes" id="UP000226431">
    <property type="component" value="Unassembled WGS sequence"/>
</dbReference>
<accession>A0A2C5Z670</accession>
<sequence>MRQHRISRAVTALLLVPSILAVPLLHDYKDVMRHLSSSPPAPVAPKATAPWTRRSRCASLACVWTNIVHGLSSATLNLSDELDELKDFIVYALDDEPPTTNDDGDYVEWRDGTESTDDIAPCDEGWLRAVTADDYGDDGYLSYPRQPPLLTAIALAALALGLFCLWGIHRNTVRLCLEDKPSPTALSHEEPLTVYAKTRPLEGNHGERQPAGS</sequence>
<keyword evidence="5" id="KW-1185">Reference proteome</keyword>
<keyword evidence="2" id="KW-0812">Transmembrane</keyword>
<keyword evidence="3" id="KW-0732">Signal</keyword>
<feature type="chain" id="PRO_5012519058" evidence="3">
    <location>
        <begin position="22"/>
        <end position="213"/>
    </location>
</feature>
<reference evidence="4 5" key="1">
    <citation type="submission" date="2017-06" db="EMBL/GenBank/DDBJ databases">
        <title>Ant-infecting Ophiocordyceps genomes reveal a high diversity of potential behavioral manipulation genes and a possible major role for enterotoxins.</title>
        <authorList>
            <person name="De Bekker C."/>
            <person name="Evans H.C."/>
            <person name="Brachmann A."/>
            <person name="Hughes D.P."/>
        </authorList>
    </citation>
    <scope>NUCLEOTIDE SEQUENCE [LARGE SCALE GENOMIC DNA]</scope>
    <source>
        <strain evidence="4 5">Map16</strain>
    </source>
</reference>
<keyword evidence="2" id="KW-1133">Transmembrane helix</keyword>
<evidence type="ECO:0000313" key="4">
    <source>
        <dbReference type="EMBL" id="PHH75353.1"/>
    </source>
</evidence>
<evidence type="ECO:0000313" key="5">
    <source>
        <dbReference type="Proteomes" id="UP000226431"/>
    </source>
</evidence>
<dbReference type="EMBL" id="NJES01000221">
    <property type="protein sequence ID" value="PHH75353.1"/>
    <property type="molecule type" value="Genomic_DNA"/>
</dbReference>
<feature type="compositionally biased region" description="Basic and acidic residues" evidence="1">
    <location>
        <begin position="199"/>
        <end position="213"/>
    </location>
</feature>
<dbReference type="AlphaFoldDB" id="A0A2C5Z670"/>